<dbReference type="STRING" id="933084.A0A067Q158"/>
<feature type="compositionally biased region" description="Polar residues" evidence="1">
    <location>
        <begin position="149"/>
        <end position="158"/>
    </location>
</feature>
<protein>
    <submittedName>
        <fullName evidence="2">Uncharacterized protein</fullName>
    </submittedName>
</protein>
<evidence type="ECO:0000313" key="3">
    <source>
        <dbReference type="Proteomes" id="UP000027265"/>
    </source>
</evidence>
<dbReference type="AlphaFoldDB" id="A0A067Q158"/>
<dbReference type="OrthoDB" id="74545at2759"/>
<dbReference type="Proteomes" id="UP000027265">
    <property type="component" value="Unassembled WGS sequence"/>
</dbReference>
<dbReference type="PANTHER" id="PTHR37015:SF2">
    <property type="entry name" value="REVERSE TRANSCRIPTASE DOMAIN-CONTAINING PROTEIN"/>
    <property type="match status" value="1"/>
</dbReference>
<gene>
    <name evidence="2" type="ORF">JAAARDRAFT_158360</name>
</gene>
<evidence type="ECO:0000313" key="2">
    <source>
        <dbReference type="EMBL" id="KDQ56326.1"/>
    </source>
</evidence>
<sequence>MSNEISTALGQTLHFITSIKLKELERQRDTFTAYANKVLGEAEATSDPVTRVSVLIKGIKEWSGLADSISPTHNLDNIEKWLDQARSDPSIAGEQLRDWAGILSTQLRHSVTRFDYAKLFGNLLTEWLKSGDSQATAPASVDAPEGSAESATPSTPTAPQDVRAEKLEQKAKIQELIFEPKVMDTKAIENYLESLFSGDEASAALKSVRESLDDFGSSLRHEKVDSDDLDWLIKSLLSRDLLSAQKAATVKTFLGNMVILEEVASVLNMQLASLDSWEWPEEGVYVEMRRHLSGKYRAYMDTEIITALLFQYLGMKWSIAFKDAFRSVVKSRAWKRDTAFLTRDQLQRRSDYLPETAGPAIFSTSIEGHRQKQQSEHFFMTQLPGEYTTQSSYDGEPKPGEKANSGLHAQQIILRMVSTEAHLQRALHGQFTMMRADLEWFGPSLPHDSILTVLRFFGLPPMWLTFLEKWLTASLCFDVDGPARTRRRGVPIAHCLSVLCGEAVLFGMDFAVNQKTGLYLYRIYDDFWFWHHDPEKCATAWHEMQQYANLVGITVNMKKTGGACVGGDLEPSLPKGVVGWGLLTFDASQGRFVINQHGVDIHIKEIRRQLDATKSVFGFVNAYNKYIQYIKRQFGESAQCFGKAHVDEIIQTLNRIQNEVFPDTNGSIIKRLQGMIEAGFGIKDIPFGWFFFSINRGGLEVHNPIIDYLTLRESLSDSPETAFSTELENDKKTYTSLKEAWETSAVVTSNSGDWGMPEVQDTIHKGGDFMPFEEYILGRETRLETWGATYLRMQSLASATRITLPAQVAAEYGSTYSMTPYDVWVVALYAEELFKRFGTLLIVEPTLIPVGMVSVFRNSKISWDATNTSAPQVGVGRGRGRGRGRGGRGGYLGRGRGWS</sequence>
<dbReference type="PANTHER" id="PTHR37015">
    <property type="entry name" value="REVERSE TRANSCRIPTASE DOMAIN-CONTAINING PROTEIN"/>
    <property type="match status" value="1"/>
</dbReference>
<reference evidence="3" key="1">
    <citation type="journal article" date="2014" name="Proc. Natl. Acad. Sci. U.S.A.">
        <title>Extensive sampling of basidiomycete genomes demonstrates inadequacy of the white-rot/brown-rot paradigm for wood decay fungi.</title>
        <authorList>
            <person name="Riley R."/>
            <person name="Salamov A.A."/>
            <person name="Brown D.W."/>
            <person name="Nagy L.G."/>
            <person name="Floudas D."/>
            <person name="Held B.W."/>
            <person name="Levasseur A."/>
            <person name="Lombard V."/>
            <person name="Morin E."/>
            <person name="Otillar R."/>
            <person name="Lindquist E.A."/>
            <person name="Sun H."/>
            <person name="LaButti K.M."/>
            <person name="Schmutz J."/>
            <person name="Jabbour D."/>
            <person name="Luo H."/>
            <person name="Baker S.E."/>
            <person name="Pisabarro A.G."/>
            <person name="Walton J.D."/>
            <person name="Blanchette R.A."/>
            <person name="Henrissat B."/>
            <person name="Martin F."/>
            <person name="Cullen D."/>
            <person name="Hibbett D.S."/>
            <person name="Grigoriev I.V."/>
        </authorList>
    </citation>
    <scope>NUCLEOTIDE SEQUENCE [LARGE SCALE GENOMIC DNA]</scope>
    <source>
        <strain evidence="3">MUCL 33604</strain>
    </source>
</reference>
<feature type="region of interest" description="Disordered" evidence="1">
    <location>
        <begin position="135"/>
        <end position="162"/>
    </location>
</feature>
<evidence type="ECO:0000256" key="1">
    <source>
        <dbReference type="SAM" id="MobiDB-lite"/>
    </source>
</evidence>
<dbReference type="HOGENOM" id="CLU_008952_0_0_1"/>
<dbReference type="EMBL" id="KL197722">
    <property type="protein sequence ID" value="KDQ56326.1"/>
    <property type="molecule type" value="Genomic_DNA"/>
</dbReference>
<keyword evidence="3" id="KW-1185">Reference proteome</keyword>
<organism evidence="2 3">
    <name type="scientific">Jaapia argillacea MUCL 33604</name>
    <dbReference type="NCBI Taxonomy" id="933084"/>
    <lineage>
        <taxon>Eukaryota</taxon>
        <taxon>Fungi</taxon>
        <taxon>Dikarya</taxon>
        <taxon>Basidiomycota</taxon>
        <taxon>Agaricomycotina</taxon>
        <taxon>Agaricomycetes</taxon>
        <taxon>Agaricomycetidae</taxon>
        <taxon>Jaapiales</taxon>
        <taxon>Jaapiaceae</taxon>
        <taxon>Jaapia</taxon>
    </lineage>
</organism>
<name>A0A067Q158_9AGAM</name>
<dbReference type="InParanoid" id="A0A067Q158"/>
<proteinExistence type="predicted"/>
<feature type="region of interest" description="Disordered" evidence="1">
    <location>
        <begin position="872"/>
        <end position="899"/>
    </location>
</feature>
<feature type="compositionally biased region" description="Gly residues" evidence="1">
    <location>
        <begin position="887"/>
        <end position="899"/>
    </location>
</feature>
<accession>A0A067Q158</accession>